<gene>
    <name evidence="1" type="ordered locus">Snas_4223</name>
</gene>
<sequence length="470" mass="50986">MPTPTDTAVELLARLSDETERLDRIDKYLRGEHDGPYTPRKASREYKILAQRSVTNLLPLVVNGLAQSLYVDGYRSGDTDEPASAWRHWQHNGLDARQSAIHRAALSYGRAYVVVVPGKDAEGAEAVPTVRGYSPRRMIAAYADDDDEWPEYAVRWASATVEGKSGRRVWFYDDETVHVFTSTSADGGDLAPEDSYEHGAGVTPVVEFRHLPDLEGRALGEVEPLIALQDRANQSTFDLLVAQTFSSFKIRTVSGMAPKFDDDGNPVPLPVDAARLLMATDPDTKFSQLDETDLRPLLDSIDAAVRHMAVVSQTPPSDLLGQLVNLSAEAITAARDGANRRRAETQAVFGECWEKVLRLCELVLGGDADTSAQVSWRDMEGRSLAQIADALGKLAQTLEVPVEALWPRIPGVTQTDIEAWQRMRATDRAADPLSKLADHVNQTAGGDGGLDNVINAADVAASAATGAASG</sequence>
<name>D3Q2D9_STANL</name>
<evidence type="ECO:0000313" key="2">
    <source>
        <dbReference type="Proteomes" id="UP000000844"/>
    </source>
</evidence>
<dbReference type="EMBL" id="CP001778">
    <property type="protein sequence ID" value="ADD43872.1"/>
    <property type="molecule type" value="Genomic_DNA"/>
</dbReference>
<dbReference type="AlphaFoldDB" id="D3Q2D9"/>
<keyword evidence="2" id="KW-1185">Reference proteome</keyword>
<dbReference type="Pfam" id="PF05133">
    <property type="entry name" value="SPP1_portal"/>
    <property type="match status" value="1"/>
</dbReference>
<protein>
    <recommendedName>
        <fullName evidence="3">Phage portal protein</fullName>
    </recommendedName>
</protein>
<dbReference type="STRING" id="446470.Snas_4223"/>
<accession>D3Q2D9</accession>
<dbReference type="KEGG" id="sna:Snas_4223"/>
<organism evidence="1 2">
    <name type="scientific">Stackebrandtia nassauensis (strain DSM 44728 / CIP 108903 / NRRL B-16338 / NBRC 102104 / LLR-40K-21)</name>
    <dbReference type="NCBI Taxonomy" id="446470"/>
    <lineage>
        <taxon>Bacteria</taxon>
        <taxon>Bacillati</taxon>
        <taxon>Actinomycetota</taxon>
        <taxon>Actinomycetes</taxon>
        <taxon>Glycomycetales</taxon>
        <taxon>Glycomycetaceae</taxon>
        <taxon>Stackebrandtia</taxon>
    </lineage>
</organism>
<dbReference type="HOGENOM" id="CLU_037838_3_0_11"/>
<evidence type="ECO:0008006" key="3">
    <source>
        <dbReference type="Google" id="ProtNLM"/>
    </source>
</evidence>
<dbReference type="Proteomes" id="UP000000844">
    <property type="component" value="Chromosome"/>
</dbReference>
<evidence type="ECO:0000313" key="1">
    <source>
        <dbReference type="EMBL" id="ADD43872.1"/>
    </source>
</evidence>
<dbReference type="InterPro" id="IPR021145">
    <property type="entry name" value="Portal_protein_SPP1_Gp6-like"/>
</dbReference>
<reference evidence="1 2" key="1">
    <citation type="journal article" date="2009" name="Stand. Genomic Sci.">
        <title>Complete genome sequence of Stackebrandtia nassauensis type strain (LLR-40K-21).</title>
        <authorList>
            <person name="Munk C."/>
            <person name="Lapidus A."/>
            <person name="Copeland A."/>
            <person name="Jando M."/>
            <person name="Mayilraj S."/>
            <person name="Glavina Del Rio T."/>
            <person name="Nolan M."/>
            <person name="Chen F."/>
            <person name="Lucas S."/>
            <person name="Tice H."/>
            <person name="Cheng J.F."/>
            <person name="Han C."/>
            <person name="Detter J.C."/>
            <person name="Bruce D."/>
            <person name="Goodwin L."/>
            <person name="Chain P."/>
            <person name="Pitluck S."/>
            <person name="Goker M."/>
            <person name="Ovchinikova G."/>
            <person name="Pati A."/>
            <person name="Ivanova N."/>
            <person name="Mavromatis K."/>
            <person name="Chen A."/>
            <person name="Palaniappan K."/>
            <person name="Land M."/>
            <person name="Hauser L."/>
            <person name="Chang Y.J."/>
            <person name="Jeffries C.D."/>
            <person name="Bristow J."/>
            <person name="Eisen J.A."/>
            <person name="Markowitz V."/>
            <person name="Hugenholtz P."/>
            <person name="Kyrpides N.C."/>
            <person name="Klenk H.P."/>
        </authorList>
    </citation>
    <scope>NUCLEOTIDE SEQUENCE [LARGE SCALE GENOMIC DNA]</scope>
    <source>
        <strain evidence="2">DSM 44728 / CIP 108903 / NRRL B-16338 / NBRC 102104 / LLR-40K-21</strain>
    </source>
</reference>
<dbReference type="eggNOG" id="ENOG502Z7TR">
    <property type="taxonomic scope" value="Bacteria"/>
</dbReference>
<proteinExistence type="predicted"/>
<dbReference type="RefSeq" id="WP_013019443.1">
    <property type="nucleotide sequence ID" value="NC_013947.1"/>
</dbReference>